<feature type="compositionally biased region" description="Basic and acidic residues" evidence="1">
    <location>
        <begin position="781"/>
        <end position="796"/>
    </location>
</feature>
<feature type="compositionally biased region" description="Basic and acidic residues" evidence="1">
    <location>
        <begin position="743"/>
        <end position="771"/>
    </location>
</feature>
<dbReference type="EMBL" id="CAVMBE010000131">
    <property type="protein sequence ID" value="CAK4034703.1"/>
    <property type="molecule type" value="Genomic_DNA"/>
</dbReference>
<reference evidence="2" key="1">
    <citation type="submission" date="2023-11" db="EMBL/GenBank/DDBJ databases">
        <authorList>
            <person name="Alioto T."/>
            <person name="Alioto T."/>
            <person name="Gomez Garrido J."/>
        </authorList>
    </citation>
    <scope>NUCLEOTIDE SEQUENCE</scope>
</reference>
<keyword evidence="3" id="KW-1185">Reference proteome</keyword>
<feature type="compositionally biased region" description="Basic and acidic residues" evidence="1">
    <location>
        <begin position="13"/>
        <end position="30"/>
    </location>
</feature>
<feature type="compositionally biased region" description="Polar residues" evidence="1">
    <location>
        <begin position="374"/>
        <end position="386"/>
    </location>
</feature>
<sequence length="865" mass="89778">MDKLKNMLHSGGKKHDDASYGDSDARRESASKATHQPAPTLHATEDGRKNDHSILRQVLNPGDDKYDEQRYGATATTQRPDPNHMQTHPEHEKDHTILDQILNPNNEKYDERMFNETGATGGARNGSVTAHPEPQTFPQTAQLETKPGEEKKEHTILRQILNPHGDKYDQQTFGQNAAVEGGSSLAAGPSGGQPHMAAGAVASGLADRPHPLGGQSHLGRDTAIAGGLVGASGAGAYAGAQHNNLHNDPNTKVTARPHPLHGHGTGAHINPVSAPETAGAGSTPQHDSHLGRDAALAGGAGLAGVPLMIQLNQAPADVQNATYTARAFPLGGPHQTDTANVLDPHVPGEYPTETGEDRHAVNEPGLRSGAFGGFTSSAQPPGQYSQHTERDAAIAGGLVGAGAGAGAEGAAAYSMSNRGASGQAPPLASAAATGHPGGQGYPTSAGASAGPVYSMTGQSGSQHNYARDAALAGGTGAAGVGAYELGKNRDDGTSPDTGRLHDRNVAGVDPSMQREAEALKPGNDNQHHYGRDAAVAGGAGAAGVGAYELGKNYDDGTSPDTGRLHDRNVAGVDPSMQREAEALKPGNDNQNYGRDAAVAGGAGAAGVGAYELAKDRNEPSKHTGPHETSVANASDLKSVNKPNEPSIAGQDTQQQHHYGRDAAVAGGAGAAGAGAYEAAKQGPPPSNLAKGGDPTVDASKHPAETWDPKKIVEKHKEIRQEQDDAAQRAAQRTGDKSQASYADKAHDDKHDGKLQKQQRKDDEDDEKEKKPGLISRIMHPGRKDHEAGDERPHESSGSHISGDNRVSEDDKGHHRLHKKSVEQQHGTDGSQQMSGYHPHETGQGSGEQGVAGPDWDAIKKSNTSD</sequence>
<feature type="region of interest" description="Disordered" evidence="1">
    <location>
        <begin position="347"/>
        <end position="388"/>
    </location>
</feature>
<evidence type="ECO:0000313" key="3">
    <source>
        <dbReference type="Proteomes" id="UP001296104"/>
    </source>
</evidence>
<feature type="compositionally biased region" description="Basic and acidic residues" evidence="1">
    <location>
        <begin position="698"/>
        <end position="726"/>
    </location>
</feature>
<feature type="region of interest" description="Disordered" evidence="1">
    <location>
        <begin position="616"/>
        <end position="660"/>
    </location>
</feature>
<feature type="region of interest" description="Disordered" evidence="1">
    <location>
        <begin position="484"/>
        <end position="505"/>
    </location>
</feature>
<feature type="compositionally biased region" description="Basic and acidic residues" evidence="1">
    <location>
        <begin position="43"/>
        <end position="54"/>
    </location>
</feature>
<gene>
    <name evidence="2" type="ORF">LECACI_7A009861</name>
</gene>
<comment type="caution">
    <text evidence="2">The sequence shown here is derived from an EMBL/GenBank/DDBJ whole genome shotgun (WGS) entry which is preliminary data.</text>
</comment>
<dbReference type="Proteomes" id="UP001296104">
    <property type="component" value="Unassembled WGS sequence"/>
</dbReference>
<feature type="compositionally biased region" description="Basic and acidic residues" evidence="1">
    <location>
        <begin position="616"/>
        <end position="625"/>
    </location>
</feature>
<feature type="region of interest" description="Disordered" evidence="1">
    <location>
        <begin position="416"/>
        <end position="445"/>
    </location>
</feature>
<feature type="compositionally biased region" description="Basic and acidic residues" evidence="1">
    <location>
        <begin position="486"/>
        <end position="504"/>
    </location>
</feature>
<protein>
    <submittedName>
        <fullName evidence="2">Uncharacterized protein</fullName>
    </submittedName>
</protein>
<evidence type="ECO:0000313" key="2">
    <source>
        <dbReference type="EMBL" id="CAK4034703.1"/>
    </source>
</evidence>
<feature type="compositionally biased region" description="Polar residues" evidence="1">
    <location>
        <begin position="74"/>
        <end position="86"/>
    </location>
</feature>
<feature type="region of interest" description="Disordered" evidence="1">
    <location>
        <begin position="260"/>
        <end position="292"/>
    </location>
</feature>
<feature type="region of interest" description="Disordered" evidence="1">
    <location>
        <begin position="672"/>
        <end position="865"/>
    </location>
</feature>
<feature type="region of interest" description="Disordered" evidence="1">
    <location>
        <begin position="1"/>
        <end position="96"/>
    </location>
</feature>
<accession>A0AAI9EFN7</accession>
<name>A0AAI9EFN7_9PEZI</name>
<feature type="compositionally biased region" description="Polar residues" evidence="1">
    <location>
        <begin position="629"/>
        <end position="656"/>
    </location>
</feature>
<feature type="compositionally biased region" description="Basic and acidic residues" evidence="1">
    <location>
        <begin position="87"/>
        <end position="96"/>
    </location>
</feature>
<organism evidence="2 3">
    <name type="scientific">Lecanosticta acicola</name>
    <dbReference type="NCBI Taxonomy" id="111012"/>
    <lineage>
        <taxon>Eukaryota</taxon>
        <taxon>Fungi</taxon>
        <taxon>Dikarya</taxon>
        <taxon>Ascomycota</taxon>
        <taxon>Pezizomycotina</taxon>
        <taxon>Dothideomycetes</taxon>
        <taxon>Dothideomycetidae</taxon>
        <taxon>Mycosphaerellales</taxon>
        <taxon>Mycosphaerellaceae</taxon>
        <taxon>Lecanosticta</taxon>
    </lineage>
</organism>
<evidence type="ECO:0000256" key="1">
    <source>
        <dbReference type="SAM" id="MobiDB-lite"/>
    </source>
</evidence>
<proteinExistence type="predicted"/>
<feature type="region of interest" description="Disordered" evidence="1">
    <location>
        <begin position="120"/>
        <end position="152"/>
    </location>
</feature>
<feature type="compositionally biased region" description="Polar residues" evidence="1">
    <location>
        <begin position="823"/>
        <end position="834"/>
    </location>
</feature>
<dbReference type="AlphaFoldDB" id="A0AAI9EFN7"/>